<dbReference type="OrthoDB" id="250548at2759"/>
<dbReference type="AlphaFoldDB" id="A0A8B8E0T6"/>
<gene>
    <name evidence="3" type="primary">LOC111131086</name>
</gene>
<dbReference type="InterPro" id="IPR019351">
    <property type="entry name" value="DUF2039"/>
</dbReference>
<accession>A0A8B8E0T6</accession>
<feature type="compositionally biased region" description="Acidic residues" evidence="1">
    <location>
        <begin position="185"/>
        <end position="197"/>
    </location>
</feature>
<evidence type="ECO:0000313" key="2">
    <source>
        <dbReference type="Proteomes" id="UP000694844"/>
    </source>
</evidence>
<dbReference type="GeneID" id="111131086"/>
<dbReference type="Proteomes" id="UP000694844">
    <property type="component" value="Chromosome 4"/>
</dbReference>
<dbReference type="RefSeq" id="XP_022334142.1">
    <property type="nucleotide sequence ID" value="XM_022478434.1"/>
</dbReference>
<evidence type="ECO:0000313" key="3">
    <source>
        <dbReference type="RefSeq" id="XP_022334142.1"/>
    </source>
</evidence>
<proteinExistence type="predicted"/>
<protein>
    <submittedName>
        <fullName evidence="3">Uncharacterized protein C9orf85 homolog</fullName>
    </submittedName>
</protein>
<feature type="region of interest" description="Disordered" evidence="1">
    <location>
        <begin position="175"/>
        <end position="197"/>
    </location>
</feature>
<name>A0A8B8E0T6_CRAVI</name>
<dbReference type="KEGG" id="cvn:111131086"/>
<feature type="region of interest" description="Disordered" evidence="1">
    <location>
        <begin position="1"/>
        <end position="21"/>
    </location>
</feature>
<sequence>MSSQKGNVRKTGSQKYQNKQAFKNSLHDTTPRVKLMNNVKLGGVCKRCKDIIDWKIKYKKYKPLTVPKKCTKCLEKKIKQAYYTICIQCAKEKNVCAKCGEKTEIVEEAELMSAAEQMSNEAQFEAELKLLPERKRRTFFRLQQQGKLTKELLEEAKGLADDDEFFNDLDDFSIGDDDDCRKLDEGEDSDVSDLYEK</sequence>
<reference evidence="3" key="1">
    <citation type="submission" date="2025-08" db="UniProtKB">
        <authorList>
            <consortium name="RefSeq"/>
        </authorList>
    </citation>
    <scope>IDENTIFICATION</scope>
    <source>
        <tissue evidence="3">Whole sample</tissue>
    </source>
</reference>
<organism evidence="2 3">
    <name type="scientific">Crassostrea virginica</name>
    <name type="common">Eastern oyster</name>
    <dbReference type="NCBI Taxonomy" id="6565"/>
    <lineage>
        <taxon>Eukaryota</taxon>
        <taxon>Metazoa</taxon>
        <taxon>Spiralia</taxon>
        <taxon>Lophotrochozoa</taxon>
        <taxon>Mollusca</taxon>
        <taxon>Bivalvia</taxon>
        <taxon>Autobranchia</taxon>
        <taxon>Pteriomorphia</taxon>
        <taxon>Ostreida</taxon>
        <taxon>Ostreoidea</taxon>
        <taxon>Ostreidae</taxon>
        <taxon>Crassostrea</taxon>
    </lineage>
</organism>
<dbReference type="Pfam" id="PF10217">
    <property type="entry name" value="DUF2039"/>
    <property type="match status" value="1"/>
</dbReference>
<dbReference type="PANTHER" id="PTHR22876:SF5">
    <property type="entry name" value="CHROMOSOME 9 OPEN READING FRAME 85"/>
    <property type="match status" value="1"/>
</dbReference>
<evidence type="ECO:0000256" key="1">
    <source>
        <dbReference type="SAM" id="MobiDB-lite"/>
    </source>
</evidence>
<dbReference type="PANTHER" id="PTHR22876">
    <property type="entry name" value="ZGC:101016"/>
    <property type="match status" value="1"/>
</dbReference>
<keyword evidence="2" id="KW-1185">Reference proteome</keyword>